<dbReference type="GO" id="GO:0007155">
    <property type="term" value="P:cell adhesion"/>
    <property type="evidence" value="ECO:0007669"/>
    <property type="project" value="InterPro"/>
</dbReference>
<dbReference type="HOGENOM" id="CLU_3427959_0_0_1"/>
<dbReference type="InterPro" id="IPR008859">
    <property type="entry name" value="Thrombospondin_C"/>
</dbReference>
<dbReference type="GO" id="GO:0005576">
    <property type="term" value="C:extracellular region"/>
    <property type="evidence" value="ECO:0007669"/>
    <property type="project" value="InterPro"/>
</dbReference>
<reference evidence="3" key="1">
    <citation type="journal article" date="2004" name="Nature">
        <title>Genome duplication in the teleost fish Tetraodon nigroviridis reveals the early vertebrate proto-karyotype.</title>
        <authorList>
            <person name="Jaillon O."/>
            <person name="Aury J.-M."/>
            <person name="Brunet F."/>
            <person name="Petit J.-L."/>
            <person name="Stange-Thomann N."/>
            <person name="Mauceli E."/>
            <person name="Bouneau L."/>
            <person name="Fischer C."/>
            <person name="Ozouf-Costaz C."/>
            <person name="Bernot A."/>
            <person name="Nicaud S."/>
            <person name="Jaffe D."/>
            <person name="Fisher S."/>
            <person name="Lutfalla G."/>
            <person name="Dossat C."/>
            <person name="Segurens B."/>
            <person name="Dasilva C."/>
            <person name="Salanoubat M."/>
            <person name="Levy M."/>
            <person name="Boudet N."/>
            <person name="Castellano S."/>
            <person name="Anthouard V."/>
            <person name="Jubin C."/>
            <person name="Castelli V."/>
            <person name="Katinka M."/>
            <person name="Vacherie B."/>
            <person name="Biemont C."/>
            <person name="Skalli Z."/>
            <person name="Cattolico L."/>
            <person name="Poulain J."/>
            <person name="De Berardinis V."/>
            <person name="Cruaud C."/>
            <person name="Duprat S."/>
            <person name="Brottier P."/>
            <person name="Coutanceau J.-P."/>
            <person name="Gouzy J."/>
            <person name="Parra G."/>
            <person name="Lardier G."/>
            <person name="Chapple C."/>
            <person name="McKernan K.J."/>
            <person name="McEwan P."/>
            <person name="Bosak S."/>
            <person name="Kellis M."/>
            <person name="Volff J.-N."/>
            <person name="Guigo R."/>
            <person name="Zody M.C."/>
            <person name="Mesirov J."/>
            <person name="Lindblad-Toh K."/>
            <person name="Birren B."/>
            <person name="Nusbaum C."/>
            <person name="Kahn D."/>
            <person name="Robinson-Rechavi M."/>
            <person name="Laudet V."/>
            <person name="Schachter V."/>
            <person name="Quetier F."/>
            <person name="Saurin W."/>
            <person name="Scarpelli C."/>
            <person name="Wincker P."/>
            <person name="Lander E.S."/>
            <person name="Weissenbach J."/>
            <person name="Roest Crollius H."/>
        </authorList>
    </citation>
    <scope>NUCLEOTIDE SEQUENCE [LARGE SCALE GENOMIC DNA]</scope>
</reference>
<dbReference type="Proteomes" id="UP000007303">
    <property type="component" value="Unassembled WGS sequence"/>
</dbReference>
<sequence length="21" mass="2429">RGGARGVFCFSQENIMWSNLR</sequence>
<organism evidence="2 3">
    <name type="scientific">Tetraodon nigroviridis</name>
    <name type="common">Spotted green pufferfish</name>
    <name type="synonym">Chelonodon nigroviridis</name>
    <dbReference type="NCBI Taxonomy" id="99883"/>
    <lineage>
        <taxon>Eukaryota</taxon>
        <taxon>Metazoa</taxon>
        <taxon>Chordata</taxon>
        <taxon>Craniata</taxon>
        <taxon>Vertebrata</taxon>
        <taxon>Euteleostomi</taxon>
        <taxon>Actinopterygii</taxon>
        <taxon>Neopterygii</taxon>
        <taxon>Teleostei</taxon>
        <taxon>Neoteleostei</taxon>
        <taxon>Acanthomorphata</taxon>
        <taxon>Eupercaria</taxon>
        <taxon>Tetraodontiformes</taxon>
        <taxon>Tetradontoidea</taxon>
        <taxon>Tetraodontidae</taxon>
        <taxon>Tetraodon</taxon>
    </lineage>
</organism>
<accession>H3BWA1</accession>
<keyword evidence="3" id="KW-1185">Reference proteome</keyword>
<reference evidence="2" key="2">
    <citation type="submission" date="2025-08" db="UniProtKB">
        <authorList>
            <consortium name="Ensembl"/>
        </authorList>
    </citation>
    <scope>IDENTIFICATION</scope>
</reference>
<reference evidence="2" key="3">
    <citation type="submission" date="2025-09" db="UniProtKB">
        <authorList>
            <consortium name="Ensembl"/>
        </authorList>
    </citation>
    <scope>IDENTIFICATION</scope>
</reference>
<dbReference type="PROSITE" id="PS51236">
    <property type="entry name" value="TSP_CTER"/>
    <property type="match status" value="1"/>
</dbReference>
<dbReference type="AlphaFoldDB" id="H3BWA1"/>
<evidence type="ECO:0000313" key="3">
    <source>
        <dbReference type="Proteomes" id="UP000007303"/>
    </source>
</evidence>
<proteinExistence type="predicted"/>
<name>H3BWA1_TETNG</name>
<dbReference type="GO" id="GO:0005509">
    <property type="term" value="F:calcium ion binding"/>
    <property type="evidence" value="ECO:0007669"/>
    <property type="project" value="InterPro"/>
</dbReference>
<evidence type="ECO:0000313" key="2">
    <source>
        <dbReference type="Ensembl" id="ENSTNIP00000000263.1"/>
    </source>
</evidence>
<dbReference type="Ensembl" id="ENSTNIT00000001316.1">
    <property type="protein sequence ID" value="ENSTNIP00000000263.1"/>
    <property type="gene ID" value="ENSTNIG00000001434.1"/>
</dbReference>
<protein>
    <recommendedName>
        <fullName evidence="1">TSP C-terminal domain-containing protein</fullName>
    </recommendedName>
</protein>
<evidence type="ECO:0000259" key="1">
    <source>
        <dbReference type="PROSITE" id="PS51236"/>
    </source>
</evidence>
<feature type="domain" description="TSP C-terminal" evidence="1">
    <location>
        <begin position="1"/>
        <end position="21"/>
    </location>
</feature>
<dbReference type="InParanoid" id="H3BWA1"/>